<feature type="region of interest" description="Disordered" evidence="1">
    <location>
        <begin position="1"/>
        <end position="28"/>
    </location>
</feature>
<evidence type="ECO:0000256" key="1">
    <source>
        <dbReference type="SAM" id="MobiDB-lite"/>
    </source>
</evidence>
<dbReference type="AlphaFoldDB" id="A0ABD6DN20"/>
<reference evidence="2 3" key="1">
    <citation type="journal article" date="2019" name="Int. J. Syst. Evol. Microbiol.">
        <title>The Global Catalogue of Microorganisms (GCM) 10K type strain sequencing project: providing services to taxonomists for standard genome sequencing and annotation.</title>
        <authorList>
            <consortium name="The Broad Institute Genomics Platform"/>
            <consortium name="The Broad Institute Genome Sequencing Center for Infectious Disease"/>
            <person name="Wu L."/>
            <person name="Ma J."/>
        </authorList>
    </citation>
    <scope>NUCLEOTIDE SEQUENCE [LARGE SCALE GENOMIC DNA]</scope>
    <source>
        <strain evidence="2 3">CGMCC 1.10390</strain>
    </source>
</reference>
<organism evidence="2 3">
    <name type="scientific">Haloarchaeobius litoreus</name>
    <dbReference type="NCBI Taxonomy" id="755306"/>
    <lineage>
        <taxon>Archaea</taxon>
        <taxon>Methanobacteriati</taxon>
        <taxon>Methanobacteriota</taxon>
        <taxon>Stenosarchaea group</taxon>
        <taxon>Halobacteria</taxon>
        <taxon>Halobacteriales</taxon>
        <taxon>Halorubellaceae</taxon>
        <taxon>Haloarchaeobius</taxon>
    </lineage>
</organism>
<proteinExistence type="predicted"/>
<comment type="caution">
    <text evidence="2">The sequence shown here is derived from an EMBL/GenBank/DDBJ whole genome shotgun (WGS) entry which is preliminary data.</text>
</comment>
<gene>
    <name evidence="2" type="ORF">ACFSBL_18720</name>
</gene>
<evidence type="ECO:0000313" key="2">
    <source>
        <dbReference type="EMBL" id="MFD1647730.1"/>
    </source>
</evidence>
<sequence>MGGHGGETEHANLLRTRGAHPEGYDAMEQGPETVRQFVEITEEIGGSFDPDNFYVLHGEYDWLAVLEFPDNETASKLSDIYARTGRGRIHTERAVTRGPDGYVEYVQDLAQ</sequence>
<name>A0ABD6DN20_9EURY</name>
<evidence type="ECO:0000313" key="3">
    <source>
        <dbReference type="Proteomes" id="UP001597034"/>
    </source>
</evidence>
<feature type="compositionally biased region" description="Basic and acidic residues" evidence="1">
    <location>
        <begin position="1"/>
        <end position="12"/>
    </location>
</feature>
<dbReference type="EMBL" id="JBHUDO010000004">
    <property type="protein sequence ID" value="MFD1647730.1"/>
    <property type="molecule type" value="Genomic_DNA"/>
</dbReference>
<dbReference type="InterPro" id="IPR014845">
    <property type="entry name" value="GYD/TTHA1554"/>
</dbReference>
<dbReference type="Proteomes" id="UP001597034">
    <property type="component" value="Unassembled WGS sequence"/>
</dbReference>
<dbReference type="Pfam" id="PF08734">
    <property type="entry name" value="GYD"/>
    <property type="match status" value="1"/>
</dbReference>
<dbReference type="RefSeq" id="WP_256402002.1">
    <property type="nucleotide sequence ID" value="NZ_JANHJR010000004.1"/>
</dbReference>
<accession>A0ABD6DN20</accession>
<keyword evidence="3" id="KW-1185">Reference proteome</keyword>
<protein>
    <submittedName>
        <fullName evidence="2">GYD domain-containing protein</fullName>
    </submittedName>
</protein>